<dbReference type="GO" id="GO:0008270">
    <property type="term" value="F:zinc ion binding"/>
    <property type="evidence" value="ECO:0007669"/>
    <property type="project" value="UniProtKB-KW"/>
</dbReference>
<dbReference type="SUPFAM" id="SSF57845">
    <property type="entry name" value="B-box zinc-binding domain"/>
    <property type="match status" value="1"/>
</dbReference>
<keyword evidence="1" id="KW-0479">Metal-binding</keyword>
<protein>
    <recommendedName>
        <fullName evidence="3">B box-type domain-containing protein</fullName>
    </recommendedName>
</protein>
<keyword evidence="1" id="KW-0863">Zinc-finger</keyword>
<sequence>MDTCDICRQKCSMKPCENCQSELRKTCIVIHQNQMPCPTVKSSSFNMYKYENIPWCNRHNKIVSGYCTICSTVVCRVCITEGNHSVIDPYKTVQNIKGELQSMEKDLDSKTKELEQYMKLCNEREVKLNSVKKEIEIENEKWTDQIQIIKQSLISIIEDEMKEIKLSFQEKHSLLTKAKLCLALIPQAKTSLRTISAWLQHRGAIDEFDKISNSLLTSPMVVFHAGSKNPVDLSKEFGSLAVVQVADEKVSTSNREIDDLASRLGAVKIDTQQNDQRETHNSVNLPSAMQESVKHDNYTLQPCLRRRQN</sequence>
<dbReference type="EMBL" id="CACVKT020010029">
    <property type="protein sequence ID" value="CAC5424415.1"/>
    <property type="molecule type" value="Genomic_DNA"/>
</dbReference>
<evidence type="ECO:0000256" key="1">
    <source>
        <dbReference type="PROSITE-ProRule" id="PRU00024"/>
    </source>
</evidence>
<feature type="coiled-coil region" evidence="2">
    <location>
        <begin position="93"/>
        <end position="152"/>
    </location>
</feature>
<dbReference type="PROSITE" id="PS50119">
    <property type="entry name" value="ZF_BBOX"/>
    <property type="match status" value="1"/>
</dbReference>
<keyword evidence="2" id="KW-0175">Coiled coil</keyword>
<name>A0A6J8EY58_MYTCO</name>
<evidence type="ECO:0000313" key="4">
    <source>
        <dbReference type="EMBL" id="CAC5424415.1"/>
    </source>
</evidence>
<dbReference type="AlphaFoldDB" id="A0A6J8EY58"/>
<keyword evidence="1" id="KW-0862">Zinc</keyword>
<evidence type="ECO:0000256" key="2">
    <source>
        <dbReference type="SAM" id="Coils"/>
    </source>
</evidence>
<proteinExistence type="predicted"/>
<keyword evidence="5" id="KW-1185">Reference proteome</keyword>
<dbReference type="Proteomes" id="UP000507470">
    <property type="component" value="Unassembled WGS sequence"/>
</dbReference>
<accession>A0A6J8EY58</accession>
<feature type="domain" description="B box-type" evidence="3">
    <location>
        <begin position="51"/>
        <end position="95"/>
    </location>
</feature>
<organism evidence="4 5">
    <name type="scientific">Mytilus coruscus</name>
    <name type="common">Sea mussel</name>
    <dbReference type="NCBI Taxonomy" id="42192"/>
    <lineage>
        <taxon>Eukaryota</taxon>
        <taxon>Metazoa</taxon>
        <taxon>Spiralia</taxon>
        <taxon>Lophotrochozoa</taxon>
        <taxon>Mollusca</taxon>
        <taxon>Bivalvia</taxon>
        <taxon>Autobranchia</taxon>
        <taxon>Pteriomorphia</taxon>
        <taxon>Mytilida</taxon>
        <taxon>Mytiloidea</taxon>
        <taxon>Mytilidae</taxon>
        <taxon>Mytilinae</taxon>
        <taxon>Mytilus</taxon>
    </lineage>
</organism>
<gene>
    <name evidence="4" type="ORF">MCOR_56330</name>
</gene>
<evidence type="ECO:0000259" key="3">
    <source>
        <dbReference type="PROSITE" id="PS50119"/>
    </source>
</evidence>
<evidence type="ECO:0000313" key="5">
    <source>
        <dbReference type="Proteomes" id="UP000507470"/>
    </source>
</evidence>
<dbReference type="Gene3D" id="3.30.160.60">
    <property type="entry name" value="Classic Zinc Finger"/>
    <property type="match status" value="1"/>
</dbReference>
<dbReference type="InterPro" id="IPR000315">
    <property type="entry name" value="Znf_B-box"/>
</dbReference>
<reference evidence="4 5" key="1">
    <citation type="submission" date="2020-06" db="EMBL/GenBank/DDBJ databases">
        <authorList>
            <person name="Li R."/>
            <person name="Bekaert M."/>
        </authorList>
    </citation>
    <scope>NUCLEOTIDE SEQUENCE [LARGE SCALE GENOMIC DNA]</scope>
    <source>
        <strain evidence="5">wild</strain>
    </source>
</reference>